<dbReference type="eggNOG" id="COG0352">
    <property type="taxonomic scope" value="Bacteria"/>
</dbReference>
<comment type="caution">
    <text evidence="4">The sequence shown here is derived from an EMBL/GenBank/DDBJ whole genome shotgun (WGS) entry which is preliminary data.</text>
</comment>
<dbReference type="HOGENOM" id="CLU_018272_3_4_9"/>
<dbReference type="InterPro" id="IPR013785">
    <property type="entry name" value="Aldolase_TIM"/>
</dbReference>
<reference evidence="4 5" key="2">
    <citation type="submission" date="2009-02" db="EMBL/GenBank/DDBJ databases">
        <title>Draft genome sequence of Clostridium methylpentosum (DSM 5476).</title>
        <authorList>
            <person name="Sudarsanam P."/>
            <person name="Ley R."/>
            <person name="Guruge J."/>
            <person name="Turnbaugh P.J."/>
            <person name="Mahowald M."/>
            <person name="Liep D."/>
            <person name="Gordon J."/>
        </authorList>
    </citation>
    <scope>NUCLEOTIDE SEQUENCE [LARGE SCALE GENOMIC DNA]</scope>
    <source>
        <strain evidence="4 5">DSM 5476</strain>
    </source>
</reference>
<accession>C0EIR1</accession>
<dbReference type="InterPro" id="IPR036206">
    <property type="entry name" value="ThiamineP_synth_sf"/>
</dbReference>
<dbReference type="EMBL" id="ACEC01000129">
    <property type="protein sequence ID" value="EEG28648.1"/>
    <property type="molecule type" value="Genomic_DNA"/>
</dbReference>
<sequence>MIICVTNRILCRDDFLVRLEEIAAARPWGILLREKDLAAEEYATLAMTCSAICQRHQTRLLVHSHPALAEQLPPHWLHLPFPLFERSKREGLHTSVSVHSAEEAVRAETVGAHCLVAGHIFSTACKPGLPPRGIGFLRAVCQSVSIPVFAIGGMSAERVSEVMGAGAAGICVMSELMTCSDPGNRIREYKRRIGAVKEGYQ</sequence>
<proteinExistence type="predicted"/>
<dbReference type="GO" id="GO:0005737">
    <property type="term" value="C:cytoplasm"/>
    <property type="evidence" value="ECO:0007669"/>
    <property type="project" value="TreeGrafter"/>
</dbReference>
<evidence type="ECO:0000259" key="3">
    <source>
        <dbReference type="Pfam" id="PF02581"/>
    </source>
</evidence>
<dbReference type="Proteomes" id="UP000003340">
    <property type="component" value="Unassembled WGS sequence"/>
</dbReference>
<evidence type="ECO:0000256" key="1">
    <source>
        <dbReference type="ARBA" id="ARBA00004948"/>
    </source>
</evidence>
<evidence type="ECO:0000313" key="5">
    <source>
        <dbReference type="Proteomes" id="UP000003340"/>
    </source>
</evidence>
<dbReference type="PANTHER" id="PTHR20857:SF15">
    <property type="entry name" value="THIAMINE-PHOSPHATE SYNTHASE"/>
    <property type="match status" value="1"/>
</dbReference>
<evidence type="ECO:0000256" key="2">
    <source>
        <dbReference type="ARBA" id="ARBA00022977"/>
    </source>
</evidence>
<keyword evidence="2" id="KW-0784">Thiamine biosynthesis</keyword>
<dbReference type="GO" id="GO:0004789">
    <property type="term" value="F:thiamine-phosphate diphosphorylase activity"/>
    <property type="evidence" value="ECO:0007669"/>
    <property type="project" value="TreeGrafter"/>
</dbReference>
<name>C0EIR1_9FIRM</name>
<comment type="pathway">
    <text evidence="1">Cofactor biosynthesis; thiamine diphosphate biosynthesis.</text>
</comment>
<dbReference type="InterPro" id="IPR022998">
    <property type="entry name" value="ThiamineP_synth_TenI"/>
</dbReference>
<dbReference type="Gene3D" id="3.20.20.70">
    <property type="entry name" value="Aldolase class I"/>
    <property type="match status" value="1"/>
</dbReference>
<dbReference type="Pfam" id="PF02581">
    <property type="entry name" value="TMP-TENI"/>
    <property type="match status" value="1"/>
</dbReference>
<keyword evidence="5" id="KW-1185">Reference proteome</keyword>
<protein>
    <submittedName>
        <fullName evidence="4">Putative thiamine-phosphate diphosphorylase</fullName>
    </submittedName>
</protein>
<organism evidence="4 5">
    <name type="scientific">[Clostridium] methylpentosum DSM 5476</name>
    <dbReference type="NCBI Taxonomy" id="537013"/>
    <lineage>
        <taxon>Bacteria</taxon>
        <taxon>Bacillati</taxon>
        <taxon>Bacillota</taxon>
        <taxon>Clostridia</taxon>
        <taxon>Eubacteriales</taxon>
        <taxon>Oscillospiraceae</taxon>
        <taxon>Oscillospiraceae incertae sedis</taxon>
    </lineage>
</organism>
<dbReference type="SUPFAM" id="SSF51391">
    <property type="entry name" value="Thiamin phosphate synthase"/>
    <property type="match status" value="1"/>
</dbReference>
<dbReference type="CDD" id="cd00564">
    <property type="entry name" value="TMP_TenI"/>
    <property type="match status" value="1"/>
</dbReference>
<dbReference type="AlphaFoldDB" id="C0EIR1"/>
<gene>
    <name evidence="4" type="ORF">CLOSTMETH_03756</name>
</gene>
<dbReference type="PANTHER" id="PTHR20857">
    <property type="entry name" value="THIAMINE-PHOSPHATE PYROPHOSPHORYLASE"/>
    <property type="match status" value="1"/>
</dbReference>
<feature type="domain" description="Thiamine phosphate synthase/TenI" evidence="3">
    <location>
        <begin position="3"/>
        <end position="175"/>
    </location>
</feature>
<evidence type="ECO:0000313" key="4">
    <source>
        <dbReference type="EMBL" id="EEG28648.1"/>
    </source>
</evidence>
<dbReference type="GO" id="GO:0009228">
    <property type="term" value="P:thiamine biosynthetic process"/>
    <property type="evidence" value="ECO:0007669"/>
    <property type="project" value="UniProtKB-KW"/>
</dbReference>
<dbReference type="STRING" id="537013.CLOSTMETH_03756"/>
<reference evidence="4 5" key="1">
    <citation type="submission" date="2009-01" db="EMBL/GenBank/DDBJ databases">
        <authorList>
            <person name="Fulton L."/>
            <person name="Clifton S."/>
            <person name="Fulton B."/>
            <person name="Xu J."/>
            <person name="Minx P."/>
            <person name="Pepin K.H."/>
            <person name="Johnson M."/>
            <person name="Bhonagiri V."/>
            <person name="Nash W.E."/>
            <person name="Mardis E.R."/>
            <person name="Wilson R.K."/>
        </authorList>
    </citation>
    <scope>NUCLEOTIDE SEQUENCE [LARGE SCALE GENOMIC DNA]</scope>
    <source>
        <strain evidence="4 5">DSM 5476</strain>
    </source>
</reference>